<feature type="transmembrane region" description="Helical" evidence="2">
    <location>
        <begin position="172"/>
        <end position="193"/>
    </location>
</feature>
<proteinExistence type="predicted"/>
<keyword evidence="2" id="KW-1133">Transmembrane helix</keyword>
<feature type="transmembrane region" description="Helical" evidence="2">
    <location>
        <begin position="737"/>
        <end position="757"/>
    </location>
</feature>
<keyword evidence="4" id="KW-1185">Reference proteome</keyword>
<dbReference type="RefSeq" id="XP_069199308.1">
    <property type="nucleotide sequence ID" value="XM_069342805.1"/>
</dbReference>
<feature type="compositionally biased region" description="Polar residues" evidence="1">
    <location>
        <begin position="1"/>
        <end position="10"/>
    </location>
</feature>
<accession>A0ABR3PA29</accession>
<dbReference type="EMBL" id="JBFMKM010000012">
    <property type="protein sequence ID" value="KAL1303033.1"/>
    <property type="molecule type" value="Genomic_DNA"/>
</dbReference>
<feature type="region of interest" description="Disordered" evidence="1">
    <location>
        <begin position="136"/>
        <end position="156"/>
    </location>
</feature>
<keyword evidence="2" id="KW-0812">Transmembrane</keyword>
<feature type="region of interest" description="Disordered" evidence="1">
    <location>
        <begin position="1"/>
        <end position="36"/>
    </location>
</feature>
<evidence type="ECO:0000313" key="4">
    <source>
        <dbReference type="Proteomes" id="UP001562354"/>
    </source>
</evidence>
<sequence length="855" mass="94843">MSQAHYNGSLDSPDPVYSPSFQLEESSRTPVRHRPTYARLDSVSEGVEHLSENARQKDADITEAQVVEESNPDHARLTHSRNLSGSTVANTTNSPYGTSDLARSNTAYDPAKLWTTLSKPSASSLPSTIEGMYNSASNTDLLRDGTGPPDDDRPTGMAQKHLYRGCASLQSIVVLALSLYSTIMSGLWLVIAIKGPRWSWIGSHGSISSANANLLVTIFAKTIELSFVTVFVSFIGQFLWRRAHTQPRHGITLAEVDLRSWVMQPMKIFAHLFEMRLSVISVPSVVTFAAAFVALLYTTASVALVQPRLKFGDWEAKTMHGLVKTSWANIQYLQDQCESPNIPYDETDGPSTCVQIEMVSQALHNYQRYLTDWASYAKSGNGSSLLSERPQAFALLTENTTVTGQWIEITETNATVLDGRVVNNVSMAMPHSGVTTAARDVKNGILQPEDLDGLGIYSLNASIWSPAINVLCANMREHELEPIVYANFSNGDDNFQNVSTNVKFAGISREEYMKNKTVVDDLFGWGEKYDQTPPIFGKFPENYNTILNHTGNYGRNAIYLLGRKEDEDEYLLCSIKAYITPLCKTTYRVTSAHAYLRVDCETGDQMQYSRQNPNANSGNATVSKDWVEGAHDWGNSISLDDGLINGNASNARLLTQLMLPNTSSSLQTKLPSPAEALAVMAGCTIVMGTQDAQFNEYFNYTSASHNMLQPGQYEDFKVLLQAQQYASGGTLGNEKGIFFLVLALLFVLNILCLSYLISKRGLITDFSEPLNLFSLALNSPETELMKVDCEGPKGKYFVPWRLMTREGHVYIEPKTDEEGHEMVNRRYRDSWNPVSPVKWAYKRLSNSTNASPNLV</sequence>
<dbReference type="GeneID" id="95977046"/>
<feature type="transmembrane region" description="Helical" evidence="2">
    <location>
        <begin position="213"/>
        <end position="240"/>
    </location>
</feature>
<organism evidence="3 4">
    <name type="scientific">Neodothiora populina</name>
    <dbReference type="NCBI Taxonomy" id="2781224"/>
    <lineage>
        <taxon>Eukaryota</taxon>
        <taxon>Fungi</taxon>
        <taxon>Dikarya</taxon>
        <taxon>Ascomycota</taxon>
        <taxon>Pezizomycotina</taxon>
        <taxon>Dothideomycetes</taxon>
        <taxon>Dothideomycetidae</taxon>
        <taxon>Dothideales</taxon>
        <taxon>Dothioraceae</taxon>
        <taxon>Neodothiora</taxon>
    </lineage>
</organism>
<evidence type="ECO:0000256" key="2">
    <source>
        <dbReference type="SAM" id="Phobius"/>
    </source>
</evidence>
<gene>
    <name evidence="3" type="ORF">AAFC00_003345</name>
</gene>
<feature type="transmembrane region" description="Helical" evidence="2">
    <location>
        <begin position="277"/>
        <end position="297"/>
    </location>
</feature>
<dbReference type="Proteomes" id="UP001562354">
    <property type="component" value="Unassembled WGS sequence"/>
</dbReference>
<protein>
    <submittedName>
        <fullName evidence="3">Uncharacterized protein</fullName>
    </submittedName>
</protein>
<evidence type="ECO:0000256" key="1">
    <source>
        <dbReference type="SAM" id="MobiDB-lite"/>
    </source>
</evidence>
<name>A0ABR3PA29_9PEZI</name>
<comment type="caution">
    <text evidence="3">The sequence shown here is derived from an EMBL/GenBank/DDBJ whole genome shotgun (WGS) entry which is preliminary data.</text>
</comment>
<keyword evidence="2" id="KW-0472">Membrane</keyword>
<reference evidence="3 4" key="1">
    <citation type="submission" date="2024-07" db="EMBL/GenBank/DDBJ databases">
        <title>Draft sequence of the Neodothiora populina.</title>
        <authorList>
            <person name="Drown D.D."/>
            <person name="Schuette U.S."/>
            <person name="Buechlein A.B."/>
            <person name="Rusch D.R."/>
            <person name="Winton L.W."/>
            <person name="Adams G.A."/>
        </authorList>
    </citation>
    <scope>NUCLEOTIDE SEQUENCE [LARGE SCALE GENOMIC DNA]</scope>
    <source>
        <strain evidence="3 4">CPC 39397</strain>
    </source>
</reference>
<evidence type="ECO:0000313" key="3">
    <source>
        <dbReference type="EMBL" id="KAL1303033.1"/>
    </source>
</evidence>